<feature type="domain" description="Fucosyltransferase C-terminal" evidence="6">
    <location>
        <begin position="25"/>
        <end position="67"/>
    </location>
</feature>
<dbReference type="SUPFAM" id="SSF53756">
    <property type="entry name" value="UDP-Glycosyltransferase/glycogen phosphorylase"/>
    <property type="match status" value="1"/>
</dbReference>
<keyword evidence="5" id="KW-0472">Membrane</keyword>
<dbReference type="UniPathway" id="UPA00378"/>
<keyword evidence="4 5" id="KW-0808">Transferase</keyword>
<evidence type="ECO:0000256" key="4">
    <source>
        <dbReference type="ARBA" id="ARBA00022679"/>
    </source>
</evidence>
<dbReference type="GO" id="GO:0046920">
    <property type="term" value="F:alpha-(1-&gt;3)-fucosyltransferase activity"/>
    <property type="evidence" value="ECO:0007669"/>
    <property type="project" value="TreeGrafter"/>
</dbReference>
<dbReference type="Pfam" id="PF00852">
    <property type="entry name" value="Glyco_transf_10"/>
    <property type="match status" value="1"/>
</dbReference>
<dbReference type="GO" id="GO:0032580">
    <property type="term" value="C:Golgi cisterna membrane"/>
    <property type="evidence" value="ECO:0007669"/>
    <property type="project" value="UniProtKB-SubCell"/>
</dbReference>
<reference evidence="7 8" key="1">
    <citation type="submission" date="2021-02" db="EMBL/GenBank/DDBJ databases">
        <title>Leishmania (Mundinia) enrietti genome sequencing and assembly.</title>
        <authorList>
            <person name="Almutairi H."/>
            <person name="Gatherer D."/>
        </authorList>
    </citation>
    <scope>NUCLEOTIDE SEQUENCE [LARGE SCALE GENOMIC DNA]</scope>
    <source>
        <strain evidence="7">CUR178</strain>
    </source>
</reference>
<evidence type="ECO:0000256" key="1">
    <source>
        <dbReference type="ARBA" id="ARBA00004922"/>
    </source>
</evidence>
<dbReference type="PANTHER" id="PTHR11929:SF194">
    <property type="entry name" value="ALPHA-(1,3)-FUCOSYLTRANSFERASE 10"/>
    <property type="match status" value="1"/>
</dbReference>
<name>A0A836H1N4_LEIEN</name>
<dbReference type="InterPro" id="IPR055270">
    <property type="entry name" value="Glyco_tran_10_C"/>
</dbReference>
<gene>
    <name evidence="7" type="ORF">CUR178_06629</name>
</gene>
<keyword evidence="3 5" id="KW-0328">Glycosyltransferase</keyword>
<dbReference type="InterPro" id="IPR038577">
    <property type="entry name" value="GT10-like_C_sf"/>
</dbReference>
<dbReference type="PANTHER" id="PTHR11929">
    <property type="entry name" value="ALPHA- 1,3 -FUCOSYLTRANSFERASE"/>
    <property type="match status" value="1"/>
</dbReference>
<dbReference type="GeneID" id="94173799"/>
<dbReference type="KEGG" id="lenr:94173799"/>
<evidence type="ECO:0000313" key="8">
    <source>
        <dbReference type="Proteomes" id="UP000674179"/>
    </source>
</evidence>
<dbReference type="OrthoDB" id="266243at2759"/>
<evidence type="ECO:0000256" key="3">
    <source>
        <dbReference type="ARBA" id="ARBA00022676"/>
    </source>
</evidence>
<evidence type="ECO:0000256" key="2">
    <source>
        <dbReference type="ARBA" id="ARBA00008919"/>
    </source>
</evidence>
<keyword evidence="8" id="KW-1185">Reference proteome</keyword>
<keyword evidence="5" id="KW-0333">Golgi apparatus</keyword>
<dbReference type="InterPro" id="IPR001503">
    <property type="entry name" value="Glyco_trans_10"/>
</dbReference>
<comment type="similarity">
    <text evidence="2 5">Belongs to the glycosyltransferase 10 family.</text>
</comment>
<evidence type="ECO:0000256" key="5">
    <source>
        <dbReference type="RuleBase" id="RU003832"/>
    </source>
</evidence>
<dbReference type="Gene3D" id="3.40.50.11660">
    <property type="entry name" value="Glycosyl transferase family 10, C-terminal domain"/>
    <property type="match status" value="1"/>
</dbReference>
<comment type="caution">
    <text evidence="7">The sequence shown here is derived from an EMBL/GenBank/DDBJ whole genome shotgun (WGS) entry which is preliminary data.</text>
</comment>
<dbReference type="EMBL" id="JAFHKP010000007">
    <property type="protein sequence ID" value="KAG5485266.1"/>
    <property type="molecule type" value="Genomic_DNA"/>
</dbReference>
<dbReference type="AlphaFoldDB" id="A0A836H1N4"/>
<evidence type="ECO:0000313" key="7">
    <source>
        <dbReference type="EMBL" id="KAG5485266.1"/>
    </source>
</evidence>
<accession>A0A836H1N4</accession>
<evidence type="ECO:0000259" key="6">
    <source>
        <dbReference type="Pfam" id="PF00852"/>
    </source>
</evidence>
<comment type="pathway">
    <text evidence="1">Protein modification; protein glycosylation.</text>
</comment>
<dbReference type="EC" id="2.4.1.-" evidence="5"/>
<proteinExistence type="inferred from homology"/>
<organism evidence="7 8">
    <name type="scientific">Leishmania enriettii</name>
    <dbReference type="NCBI Taxonomy" id="5663"/>
    <lineage>
        <taxon>Eukaryota</taxon>
        <taxon>Discoba</taxon>
        <taxon>Euglenozoa</taxon>
        <taxon>Kinetoplastea</taxon>
        <taxon>Metakinetoplastina</taxon>
        <taxon>Trypanosomatida</taxon>
        <taxon>Trypanosomatidae</taxon>
        <taxon>Leishmaniinae</taxon>
        <taxon>Leishmania</taxon>
    </lineage>
</organism>
<dbReference type="RefSeq" id="XP_067695530.1">
    <property type="nucleotide sequence ID" value="XM_067838289.1"/>
</dbReference>
<sequence>MRTANASVARNRRVERQLLHGARDHGVRCVFRKYRYALPFENSIEDDYVTEKVYNALLSGALPLYIGAMDIAD</sequence>
<protein>
    <recommendedName>
        <fullName evidence="5">Fucosyltransferase</fullName>
        <ecNumber evidence="5">2.4.1.-</ecNumber>
    </recommendedName>
</protein>
<dbReference type="Proteomes" id="UP000674179">
    <property type="component" value="Chromosome 7"/>
</dbReference>
<keyword evidence="5" id="KW-0812">Transmembrane</keyword>
<comment type="subcellular location">
    <subcellularLocation>
        <location evidence="5">Golgi apparatus</location>
        <location evidence="5">Golgi stack membrane</location>
        <topology evidence="5">Single-pass type II membrane protein</topology>
    </subcellularLocation>
</comment>